<dbReference type="OrthoDB" id="1592449at2759"/>
<proteinExistence type="predicted"/>
<reference evidence="1 2" key="1">
    <citation type="journal article" date="2013" name="BMC Genomics">
        <title>The miniature genome of a carnivorous plant Genlisea aurea contains a low number of genes and short non-coding sequences.</title>
        <authorList>
            <person name="Leushkin E.V."/>
            <person name="Sutormin R.A."/>
            <person name="Nabieva E.R."/>
            <person name="Penin A.A."/>
            <person name="Kondrashov A.S."/>
            <person name="Logacheva M.D."/>
        </authorList>
    </citation>
    <scope>NUCLEOTIDE SEQUENCE [LARGE SCALE GENOMIC DNA]</scope>
</reference>
<organism evidence="1 2">
    <name type="scientific">Genlisea aurea</name>
    <dbReference type="NCBI Taxonomy" id="192259"/>
    <lineage>
        <taxon>Eukaryota</taxon>
        <taxon>Viridiplantae</taxon>
        <taxon>Streptophyta</taxon>
        <taxon>Embryophyta</taxon>
        <taxon>Tracheophyta</taxon>
        <taxon>Spermatophyta</taxon>
        <taxon>Magnoliopsida</taxon>
        <taxon>eudicotyledons</taxon>
        <taxon>Gunneridae</taxon>
        <taxon>Pentapetalae</taxon>
        <taxon>asterids</taxon>
        <taxon>lamiids</taxon>
        <taxon>Lamiales</taxon>
        <taxon>Lentibulariaceae</taxon>
        <taxon>Genlisea</taxon>
    </lineage>
</organism>
<protein>
    <submittedName>
        <fullName evidence="1">Uncharacterized protein</fullName>
    </submittedName>
</protein>
<dbReference type="EMBL" id="AUSU01000018">
    <property type="protein sequence ID" value="EPS74632.1"/>
    <property type="molecule type" value="Genomic_DNA"/>
</dbReference>
<evidence type="ECO:0000313" key="2">
    <source>
        <dbReference type="Proteomes" id="UP000015453"/>
    </source>
</evidence>
<accession>S8EP16</accession>
<comment type="caution">
    <text evidence="1">The sequence shown here is derived from an EMBL/GenBank/DDBJ whole genome shotgun (WGS) entry which is preliminary data.</text>
</comment>
<sequence>MSASTKEDAREIEQRLSIPPSLTRNSSVALGMQSMHSEIWRIKAARIPEGKNHQHVSHRGCQTIVEKTDDAYAGGRTYYAKSFGKVSLSKSGGEGAFTGGEGSPFGFICYNRVGGLDRALALPSESESSSSADSEAAFQAYLANTIEERTATPEGLLFSQIRLLENGGFYNLPPQNAPDEYASIVRLHLSQAINQNHFWEILNREFFELSVLQRRGLIETKLYQLMASEPQLARILEYALSHNIRLEADSFIQERLAPVLDQRTPLERYVLDNQLNSFIRDLTENRRASAIYRNFYSYFIDEDFRRRLGLPLP</sequence>
<gene>
    <name evidence="1" type="ORF">M569_00111</name>
</gene>
<name>S8EP16_9LAMI</name>
<dbReference type="AlphaFoldDB" id="S8EP16"/>
<dbReference type="Proteomes" id="UP000015453">
    <property type="component" value="Unassembled WGS sequence"/>
</dbReference>
<keyword evidence="2" id="KW-1185">Reference proteome</keyword>
<evidence type="ECO:0000313" key="1">
    <source>
        <dbReference type="EMBL" id="EPS74632.1"/>
    </source>
</evidence>